<name>A0A427XYJ9_9TREE</name>
<evidence type="ECO:0000256" key="1">
    <source>
        <dbReference type="SAM" id="MobiDB-lite"/>
    </source>
</evidence>
<dbReference type="Proteomes" id="UP000279259">
    <property type="component" value="Unassembled WGS sequence"/>
</dbReference>
<dbReference type="OrthoDB" id="2532734at2759"/>
<gene>
    <name evidence="2" type="ORF">EHS25_005202</name>
</gene>
<accession>A0A427XYJ9</accession>
<organism evidence="2 3">
    <name type="scientific">Saitozyma podzolica</name>
    <dbReference type="NCBI Taxonomy" id="1890683"/>
    <lineage>
        <taxon>Eukaryota</taxon>
        <taxon>Fungi</taxon>
        <taxon>Dikarya</taxon>
        <taxon>Basidiomycota</taxon>
        <taxon>Agaricomycotina</taxon>
        <taxon>Tremellomycetes</taxon>
        <taxon>Tremellales</taxon>
        <taxon>Trimorphomycetaceae</taxon>
        <taxon>Saitozyma</taxon>
    </lineage>
</organism>
<dbReference type="AlphaFoldDB" id="A0A427XYJ9"/>
<dbReference type="EMBL" id="RSCD01000022">
    <property type="protein sequence ID" value="RSH83958.1"/>
    <property type="molecule type" value="Genomic_DNA"/>
</dbReference>
<keyword evidence="3" id="KW-1185">Reference proteome</keyword>
<reference evidence="2 3" key="1">
    <citation type="submission" date="2018-11" db="EMBL/GenBank/DDBJ databases">
        <title>Genome sequence of Saitozyma podzolica DSM 27192.</title>
        <authorList>
            <person name="Aliyu H."/>
            <person name="Gorte O."/>
            <person name="Ochsenreither K."/>
        </authorList>
    </citation>
    <scope>NUCLEOTIDE SEQUENCE [LARGE SCALE GENOMIC DNA]</scope>
    <source>
        <strain evidence="2 3">DSM 27192</strain>
    </source>
</reference>
<proteinExistence type="predicted"/>
<feature type="compositionally biased region" description="Basic and acidic residues" evidence="1">
    <location>
        <begin position="51"/>
        <end position="77"/>
    </location>
</feature>
<protein>
    <submittedName>
        <fullName evidence="2">Uncharacterized protein</fullName>
    </submittedName>
</protein>
<dbReference type="STRING" id="1890683.A0A427XYJ9"/>
<feature type="region of interest" description="Disordered" evidence="1">
    <location>
        <begin position="1"/>
        <end position="77"/>
    </location>
</feature>
<sequence length="77" mass="8172">MSNNEGEKQFGILPHPAKTNNPADLISEPEQHGGLQGAGANAYNTPGPHIPDSKTAEGLEKPKTRDELQAEAAKLNE</sequence>
<comment type="caution">
    <text evidence="2">The sequence shown here is derived from an EMBL/GenBank/DDBJ whole genome shotgun (WGS) entry which is preliminary data.</text>
</comment>
<evidence type="ECO:0000313" key="2">
    <source>
        <dbReference type="EMBL" id="RSH83958.1"/>
    </source>
</evidence>
<evidence type="ECO:0000313" key="3">
    <source>
        <dbReference type="Proteomes" id="UP000279259"/>
    </source>
</evidence>